<evidence type="ECO:0000256" key="2">
    <source>
        <dbReference type="ARBA" id="ARBA00004496"/>
    </source>
</evidence>
<name>A0A068RI40_9FUNG</name>
<dbReference type="InterPro" id="IPR026126">
    <property type="entry name" value="BABAM1"/>
</dbReference>
<proteinExistence type="inferred from homology"/>
<protein>
    <recommendedName>
        <fullName evidence="4">BRISC and BRCA1-A complex member 1</fullName>
    </recommendedName>
    <alternativeName>
        <fullName evidence="14">Mediator of RAP80 interactions and targeting subunit of 40 kDa</fullName>
    </alternativeName>
    <alternativeName>
        <fullName evidence="15">New component of the BRCA1-A complex</fullName>
    </alternativeName>
</protein>
<dbReference type="OrthoDB" id="547311at2759"/>
<evidence type="ECO:0000313" key="17">
    <source>
        <dbReference type="Proteomes" id="UP000027586"/>
    </source>
</evidence>
<evidence type="ECO:0000256" key="15">
    <source>
        <dbReference type="ARBA" id="ARBA00031038"/>
    </source>
</evidence>
<evidence type="ECO:0000256" key="10">
    <source>
        <dbReference type="ARBA" id="ARBA00022853"/>
    </source>
</evidence>
<keyword evidence="6" id="KW-0132">Cell division</keyword>
<dbReference type="AlphaFoldDB" id="A0A068RI40"/>
<dbReference type="GO" id="GO:0070552">
    <property type="term" value="C:BRISC complex"/>
    <property type="evidence" value="ECO:0007669"/>
    <property type="project" value="InterPro"/>
</dbReference>
<reference evidence="16" key="1">
    <citation type="submission" date="2013-08" db="EMBL/GenBank/DDBJ databases">
        <title>Gene expansion shapes genome architecture in the human pathogen Lichtheimia corymbifera: an evolutionary genomics analysis in the ancient terrestrial Mucorales (Mucoromycotina).</title>
        <authorList>
            <person name="Schwartze V.U."/>
            <person name="Winter S."/>
            <person name="Shelest E."/>
            <person name="Marcet-Houben M."/>
            <person name="Horn F."/>
            <person name="Wehner S."/>
            <person name="Hoffmann K."/>
            <person name="Riege K."/>
            <person name="Sammeth M."/>
            <person name="Nowrousian M."/>
            <person name="Valiante V."/>
            <person name="Linde J."/>
            <person name="Jacobsen I.D."/>
            <person name="Marz M."/>
            <person name="Brakhage A.A."/>
            <person name="Gabaldon T."/>
            <person name="Bocker S."/>
            <person name="Voigt K."/>
        </authorList>
    </citation>
    <scope>NUCLEOTIDE SEQUENCE [LARGE SCALE GENOMIC DNA]</scope>
    <source>
        <strain evidence="16">FSU 9682</strain>
    </source>
</reference>
<evidence type="ECO:0000256" key="6">
    <source>
        <dbReference type="ARBA" id="ARBA00022618"/>
    </source>
</evidence>
<evidence type="ECO:0000256" key="4">
    <source>
        <dbReference type="ARBA" id="ARBA00019437"/>
    </source>
</evidence>
<dbReference type="GO" id="GO:0016604">
    <property type="term" value="C:nuclear body"/>
    <property type="evidence" value="ECO:0007669"/>
    <property type="project" value="TreeGrafter"/>
</dbReference>
<evidence type="ECO:0000313" key="16">
    <source>
        <dbReference type="EMBL" id="CDH48606.1"/>
    </source>
</evidence>
<dbReference type="EMBL" id="CBTN010000001">
    <property type="protein sequence ID" value="CDH48606.1"/>
    <property type="molecule type" value="Genomic_DNA"/>
</dbReference>
<comment type="similarity">
    <text evidence="3">Belongs to the BABAM1 family.</text>
</comment>
<keyword evidence="8" id="KW-0498">Mitosis</keyword>
<evidence type="ECO:0000256" key="1">
    <source>
        <dbReference type="ARBA" id="ARBA00004123"/>
    </source>
</evidence>
<dbReference type="Gene3D" id="3.40.50.410">
    <property type="entry name" value="von Willebrand factor, type A domain"/>
    <property type="match status" value="1"/>
</dbReference>
<dbReference type="STRING" id="1263082.A0A068RI40"/>
<evidence type="ECO:0000256" key="5">
    <source>
        <dbReference type="ARBA" id="ARBA00022490"/>
    </source>
</evidence>
<evidence type="ECO:0000256" key="7">
    <source>
        <dbReference type="ARBA" id="ARBA00022763"/>
    </source>
</evidence>
<dbReference type="GO" id="GO:0007095">
    <property type="term" value="P:mitotic G2 DNA damage checkpoint signaling"/>
    <property type="evidence" value="ECO:0007669"/>
    <property type="project" value="TreeGrafter"/>
</dbReference>
<dbReference type="GO" id="GO:0006325">
    <property type="term" value="P:chromatin organization"/>
    <property type="evidence" value="ECO:0007669"/>
    <property type="project" value="UniProtKB-KW"/>
</dbReference>
<keyword evidence="9" id="KW-0833">Ubl conjugation pathway</keyword>
<organism evidence="16 17">
    <name type="scientific">Lichtheimia corymbifera JMRC:FSU:9682</name>
    <dbReference type="NCBI Taxonomy" id="1263082"/>
    <lineage>
        <taxon>Eukaryota</taxon>
        <taxon>Fungi</taxon>
        <taxon>Fungi incertae sedis</taxon>
        <taxon>Mucoromycota</taxon>
        <taxon>Mucoromycotina</taxon>
        <taxon>Mucoromycetes</taxon>
        <taxon>Mucorales</taxon>
        <taxon>Lichtheimiaceae</taxon>
        <taxon>Lichtheimia</taxon>
    </lineage>
</organism>
<dbReference type="GO" id="GO:0005737">
    <property type="term" value="C:cytoplasm"/>
    <property type="evidence" value="ECO:0007669"/>
    <property type="project" value="UniProtKB-SubCell"/>
</dbReference>
<dbReference type="VEuPathDB" id="FungiDB:LCOR_00382.1"/>
<gene>
    <name evidence="16" type="ORF">LCOR_00382.1</name>
</gene>
<dbReference type="GO" id="GO:0006302">
    <property type="term" value="P:double-strand break repair"/>
    <property type="evidence" value="ECO:0007669"/>
    <property type="project" value="TreeGrafter"/>
</dbReference>
<dbReference type="CDD" id="cd21502">
    <property type="entry name" value="vWA_BABAM1"/>
    <property type="match status" value="1"/>
</dbReference>
<evidence type="ECO:0000256" key="9">
    <source>
        <dbReference type="ARBA" id="ARBA00022786"/>
    </source>
</evidence>
<dbReference type="GO" id="GO:0045739">
    <property type="term" value="P:positive regulation of DNA repair"/>
    <property type="evidence" value="ECO:0007669"/>
    <property type="project" value="InterPro"/>
</dbReference>
<keyword evidence="11" id="KW-0234">DNA repair</keyword>
<evidence type="ECO:0000256" key="8">
    <source>
        <dbReference type="ARBA" id="ARBA00022776"/>
    </source>
</evidence>
<dbReference type="GO" id="GO:0051301">
    <property type="term" value="P:cell division"/>
    <property type="evidence" value="ECO:0007669"/>
    <property type="project" value="UniProtKB-KW"/>
</dbReference>
<keyword evidence="17" id="KW-1185">Reference proteome</keyword>
<evidence type="ECO:0000256" key="14">
    <source>
        <dbReference type="ARBA" id="ARBA00030984"/>
    </source>
</evidence>
<evidence type="ECO:0000256" key="11">
    <source>
        <dbReference type="ARBA" id="ARBA00023204"/>
    </source>
</evidence>
<dbReference type="Proteomes" id="UP000027586">
    <property type="component" value="Unassembled WGS sequence"/>
</dbReference>
<comment type="subcellular location">
    <subcellularLocation>
        <location evidence="2">Cytoplasm</location>
    </subcellularLocation>
    <subcellularLocation>
        <location evidence="1">Nucleus</location>
    </subcellularLocation>
</comment>
<keyword evidence="13" id="KW-0131">Cell cycle</keyword>
<accession>A0A068RI40</accession>
<evidence type="ECO:0000256" key="12">
    <source>
        <dbReference type="ARBA" id="ARBA00023242"/>
    </source>
</evidence>
<evidence type="ECO:0000256" key="3">
    <source>
        <dbReference type="ARBA" id="ARBA00010809"/>
    </source>
</evidence>
<dbReference type="SUPFAM" id="SSF53300">
    <property type="entry name" value="vWA-like"/>
    <property type="match status" value="1"/>
</dbReference>
<dbReference type="InterPro" id="IPR036465">
    <property type="entry name" value="vWFA_dom_sf"/>
</dbReference>
<comment type="caution">
    <text evidence="16">The sequence shown here is derived from an EMBL/GenBank/DDBJ whole genome shotgun (WGS) entry which is preliminary data.</text>
</comment>
<keyword evidence="5" id="KW-0963">Cytoplasm</keyword>
<keyword evidence="7" id="KW-0227">DNA damage</keyword>
<dbReference type="PANTHER" id="PTHR15660">
    <property type="entry name" value="BRISC AND BRCA1-A COMPLEX MEMBER 1"/>
    <property type="match status" value="1"/>
</dbReference>
<dbReference type="PANTHER" id="PTHR15660:SF1">
    <property type="entry name" value="BRISC AND BRCA1-A COMPLEX MEMBER 1"/>
    <property type="match status" value="1"/>
</dbReference>
<keyword evidence="12" id="KW-0539">Nucleus</keyword>
<evidence type="ECO:0000256" key="13">
    <source>
        <dbReference type="ARBA" id="ARBA00023306"/>
    </source>
</evidence>
<sequence>MKPPITRRIIFCIDVTDEMNETMGPSIDGSIEQTLLLTTSRLETVQFLVKRYVAMNSMISPQDSYGIILLAEEATWYMDFTKDIGLISSAVDVLQTTSRGNKQFDADSLFNVIENHTDLVNPEIYTQVLVFYGRTENVPLSRTNIAKTICGYPQFVLDVLFIHGPVSGREENCQKVYDFWIETSKRGWFFEFARLGRSALTKTMAQLTAHPLQRGDQDKIAEPLHETIYLVDDE</sequence>
<keyword evidence="10" id="KW-0156">Chromatin regulator</keyword>